<accession>A0A3B0AL66</accession>
<dbReference type="PANTHER" id="PTHR35526:SF3">
    <property type="entry name" value="ANTI-SIGMA-F FACTOR RSBW"/>
    <property type="match status" value="1"/>
</dbReference>
<keyword evidence="1" id="KW-0418">Kinase</keyword>
<dbReference type="Proteomes" id="UP000270343">
    <property type="component" value="Unassembled WGS sequence"/>
</dbReference>
<dbReference type="EMBL" id="RBAM01000040">
    <property type="protein sequence ID" value="RKN59666.1"/>
    <property type="molecule type" value="Genomic_DNA"/>
</dbReference>
<organism evidence="3 4">
    <name type="scientific">Streptomyces klenkii</name>
    <dbReference type="NCBI Taxonomy" id="1420899"/>
    <lineage>
        <taxon>Bacteria</taxon>
        <taxon>Bacillati</taxon>
        <taxon>Actinomycetota</taxon>
        <taxon>Actinomycetes</taxon>
        <taxon>Kitasatosporales</taxon>
        <taxon>Streptomycetaceae</taxon>
        <taxon>Streptomyces</taxon>
    </lineage>
</organism>
<evidence type="ECO:0000256" key="1">
    <source>
        <dbReference type="ARBA" id="ARBA00022527"/>
    </source>
</evidence>
<dbReference type="CDD" id="cd16936">
    <property type="entry name" value="HATPase_RsbW-like"/>
    <property type="match status" value="1"/>
</dbReference>
<name>A0A3B0AL66_9ACTN</name>
<keyword evidence="3" id="KW-0547">Nucleotide-binding</keyword>
<reference evidence="3 4" key="1">
    <citation type="journal article" date="2015" name="Antonie Van Leeuwenhoek">
        <title>Streptomyces klenkii sp. nov., isolated from deep marine sediment.</title>
        <authorList>
            <person name="Veyisoglu A."/>
            <person name="Sahin N."/>
        </authorList>
    </citation>
    <scope>NUCLEOTIDE SEQUENCE [LARGE SCALE GENOMIC DNA]</scope>
    <source>
        <strain evidence="3 4">KCTC 29202</strain>
    </source>
</reference>
<protein>
    <submittedName>
        <fullName evidence="3">ATP-binding protein</fullName>
    </submittedName>
</protein>
<sequence>MHLHDRSVRGHAEGASRSALHFRRPFAGLWCARMPFPCDGEGALPVMSRSSSRARGDVPGTHGGEAAVAVRGRCLQFCVPVTAAAVALARGEVAAQLGLWGLPGGASVAQVAVLVVSELVTNTVRHAATAEVAQVRLGLDAGQLTLAVHDRDPRMPRRIPCPGVEEEGGRGVALVQALAAEAGGRMAVPRDADGRGKTVMVRLPV</sequence>
<feature type="domain" description="Histidine kinase/HSP90-like ATPase" evidence="2">
    <location>
        <begin position="80"/>
        <end position="182"/>
    </location>
</feature>
<dbReference type="AlphaFoldDB" id="A0A3B0AL66"/>
<dbReference type="SUPFAM" id="SSF55874">
    <property type="entry name" value="ATPase domain of HSP90 chaperone/DNA topoisomerase II/histidine kinase"/>
    <property type="match status" value="1"/>
</dbReference>
<keyword evidence="1" id="KW-0723">Serine/threonine-protein kinase</keyword>
<gene>
    <name evidence="3" type="ORF">D7231_34190</name>
</gene>
<dbReference type="Gene3D" id="3.30.565.10">
    <property type="entry name" value="Histidine kinase-like ATPase, C-terminal domain"/>
    <property type="match status" value="1"/>
</dbReference>
<dbReference type="InterPro" id="IPR003594">
    <property type="entry name" value="HATPase_dom"/>
</dbReference>
<dbReference type="GO" id="GO:0004674">
    <property type="term" value="F:protein serine/threonine kinase activity"/>
    <property type="evidence" value="ECO:0007669"/>
    <property type="project" value="UniProtKB-KW"/>
</dbReference>
<keyword evidence="1" id="KW-0808">Transferase</keyword>
<dbReference type="InterPro" id="IPR050267">
    <property type="entry name" value="Anti-sigma-factor_SerPK"/>
</dbReference>
<dbReference type="GO" id="GO:0005524">
    <property type="term" value="F:ATP binding"/>
    <property type="evidence" value="ECO:0007669"/>
    <property type="project" value="UniProtKB-KW"/>
</dbReference>
<dbReference type="PANTHER" id="PTHR35526">
    <property type="entry name" value="ANTI-SIGMA-F FACTOR RSBW-RELATED"/>
    <property type="match status" value="1"/>
</dbReference>
<evidence type="ECO:0000313" key="3">
    <source>
        <dbReference type="EMBL" id="RKN59666.1"/>
    </source>
</evidence>
<evidence type="ECO:0000313" key="4">
    <source>
        <dbReference type="Proteomes" id="UP000270343"/>
    </source>
</evidence>
<comment type="caution">
    <text evidence="3">The sequence shown here is derived from an EMBL/GenBank/DDBJ whole genome shotgun (WGS) entry which is preliminary data.</text>
</comment>
<keyword evidence="4" id="KW-1185">Reference proteome</keyword>
<dbReference type="InterPro" id="IPR036890">
    <property type="entry name" value="HATPase_C_sf"/>
</dbReference>
<proteinExistence type="predicted"/>
<evidence type="ECO:0000259" key="2">
    <source>
        <dbReference type="Pfam" id="PF13581"/>
    </source>
</evidence>
<keyword evidence="3" id="KW-0067">ATP-binding</keyword>
<dbReference type="Pfam" id="PF13581">
    <property type="entry name" value="HATPase_c_2"/>
    <property type="match status" value="1"/>
</dbReference>